<comment type="caution">
    <text evidence="1">The sequence shown here is derived from an EMBL/GenBank/DDBJ whole genome shotgun (WGS) entry which is preliminary data.</text>
</comment>
<proteinExistence type="predicted"/>
<protein>
    <submittedName>
        <fullName evidence="1">ATP synthase subunit I</fullName>
    </submittedName>
</protein>
<dbReference type="InterPro" id="IPR005598">
    <property type="entry name" value="ATP_synth_I"/>
</dbReference>
<keyword evidence="2" id="KW-1185">Reference proteome</keyword>
<accession>A0ABV2BX50</accession>
<dbReference type="Proteomes" id="UP001548189">
    <property type="component" value="Unassembled WGS sequence"/>
</dbReference>
<sequence length="126" mass="13915">MSQILVRHGFQQAKKLLLIQTLIIVLISAFGLLKELMVAVALLSGGIVILIANTYFVFKAFSKSGAQANKQVVRAFYFGETVKIALSISLLIVAFLLLPGFEMYVLVGYIMALLCQWLTPVIIKTH</sequence>
<organism evidence="1 2">
    <name type="scientific">Aliikangiella maris</name>
    <dbReference type="NCBI Taxonomy" id="3162458"/>
    <lineage>
        <taxon>Bacteria</taxon>
        <taxon>Pseudomonadati</taxon>
        <taxon>Pseudomonadota</taxon>
        <taxon>Gammaproteobacteria</taxon>
        <taxon>Oceanospirillales</taxon>
        <taxon>Pleioneaceae</taxon>
        <taxon>Aliikangiella</taxon>
    </lineage>
</organism>
<evidence type="ECO:0000313" key="1">
    <source>
        <dbReference type="EMBL" id="MET1256495.1"/>
    </source>
</evidence>
<name>A0ABV2BX50_9GAMM</name>
<dbReference type="Pfam" id="PF03899">
    <property type="entry name" value="ATP-synt_I"/>
    <property type="match status" value="1"/>
</dbReference>
<evidence type="ECO:0000313" key="2">
    <source>
        <dbReference type="Proteomes" id="UP001548189"/>
    </source>
</evidence>
<reference evidence="1 2" key="1">
    <citation type="submission" date="2024-06" db="EMBL/GenBank/DDBJ databases">
        <authorList>
            <person name="Li F."/>
        </authorList>
    </citation>
    <scope>NUCLEOTIDE SEQUENCE [LARGE SCALE GENOMIC DNA]</scope>
    <source>
        <strain evidence="1 2">GXAS 311</strain>
    </source>
</reference>
<gene>
    <name evidence="1" type="ORF">ABVT43_15245</name>
</gene>
<dbReference type="EMBL" id="JBEVCJ010000022">
    <property type="protein sequence ID" value="MET1256495.1"/>
    <property type="molecule type" value="Genomic_DNA"/>
</dbReference>